<dbReference type="SMART" id="SM00953">
    <property type="entry name" value="RES"/>
    <property type="match status" value="1"/>
</dbReference>
<name>A0A075UT96_9PSEU</name>
<organism evidence="3 4">
    <name type="scientific">Amycolatopsis japonica</name>
    <dbReference type="NCBI Taxonomy" id="208439"/>
    <lineage>
        <taxon>Bacteria</taxon>
        <taxon>Bacillati</taxon>
        <taxon>Actinomycetota</taxon>
        <taxon>Actinomycetes</taxon>
        <taxon>Pseudonocardiales</taxon>
        <taxon>Pseudonocardiaceae</taxon>
        <taxon>Amycolatopsis</taxon>
        <taxon>Amycolatopsis japonica group</taxon>
    </lineage>
</organism>
<gene>
    <name evidence="3" type="ORF">AJAP_13800</name>
</gene>
<dbReference type="STRING" id="208439.AJAP_13800"/>
<sequence>MARLPLPPARSVLVKELHRTNDVVTVHPGTRLVRIFTAHGNHPQQWNSFRYSGPLPHGRFDPQTPGRGGRPVTDPGNGVLYFGLTVRTSIAEVFQTTSTVDRKSRGPRLVVVRPTRTLRLLDLAGLWPTRVGASQEISSGPKKITQAWARAIRAAFGDLDGVWYRSSMDSGGPALALWDPPAGNSLPVAPDVLLPLDHPGLDVPLGRVCEELNYTLLS</sequence>
<dbReference type="eggNOG" id="ENOG5030UZC">
    <property type="taxonomic scope" value="Bacteria"/>
</dbReference>
<keyword evidence="4" id="KW-1185">Reference proteome</keyword>
<dbReference type="RefSeq" id="WP_007028108.1">
    <property type="nucleotide sequence ID" value="NZ_CP008953.1"/>
</dbReference>
<accession>A0A075UT96</accession>
<feature type="region of interest" description="Disordered" evidence="1">
    <location>
        <begin position="51"/>
        <end position="70"/>
    </location>
</feature>
<dbReference type="Pfam" id="PF08808">
    <property type="entry name" value="RES"/>
    <property type="match status" value="1"/>
</dbReference>
<evidence type="ECO:0000256" key="1">
    <source>
        <dbReference type="SAM" id="MobiDB-lite"/>
    </source>
</evidence>
<dbReference type="HOGENOM" id="CLU_104579_0_0_11"/>
<dbReference type="AlphaFoldDB" id="A0A075UT96"/>
<dbReference type="EMBL" id="CP008953">
    <property type="protein sequence ID" value="AIG75641.1"/>
    <property type="molecule type" value="Genomic_DNA"/>
</dbReference>
<dbReference type="Proteomes" id="UP000028492">
    <property type="component" value="Chromosome"/>
</dbReference>
<feature type="domain" description="RES" evidence="2">
    <location>
        <begin position="54"/>
        <end position="189"/>
    </location>
</feature>
<protein>
    <recommendedName>
        <fullName evidence="2">RES domain-containing protein</fullName>
    </recommendedName>
</protein>
<dbReference type="InterPro" id="IPR014914">
    <property type="entry name" value="RES_dom"/>
</dbReference>
<reference evidence="3 4" key="1">
    <citation type="journal article" date="2014" name="J. Biotechnol.">
        <title>Complete genome sequence of the actinobacterium Amycolatopsis japonica MG417-CF17(T) (=DSM 44213T) producing (S,S)-N,N'-ethylenediaminedisuccinic acid.</title>
        <authorList>
            <person name="Stegmann E."/>
            <person name="Albersmeier A."/>
            <person name="Spohn M."/>
            <person name="Gert H."/>
            <person name="Weber T."/>
            <person name="Wohlleben W."/>
            <person name="Kalinowski J."/>
            <person name="Ruckert C."/>
        </authorList>
    </citation>
    <scope>NUCLEOTIDE SEQUENCE [LARGE SCALE GENOMIC DNA]</scope>
    <source>
        <strain evidence="4">MG417-CF17 (DSM 44213)</strain>
    </source>
</reference>
<dbReference type="KEGG" id="aja:AJAP_13800"/>
<evidence type="ECO:0000259" key="2">
    <source>
        <dbReference type="SMART" id="SM00953"/>
    </source>
</evidence>
<evidence type="ECO:0000313" key="4">
    <source>
        <dbReference type="Proteomes" id="UP000028492"/>
    </source>
</evidence>
<evidence type="ECO:0000313" key="3">
    <source>
        <dbReference type="EMBL" id="AIG75641.1"/>
    </source>
</evidence>
<proteinExistence type="predicted"/>